<dbReference type="PANTHER" id="PTHR46390">
    <property type="entry name" value="MANNOSE-1-PHOSPHATE GUANYLYLTRANSFERASE"/>
    <property type="match status" value="1"/>
</dbReference>
<dbReference type="CDD" id="cd02213">
    <property type="entry name" value="cupin_PMI_typeII_C"/>
    <property type="match status" value="1"/>
</dbReference>
<feature type="domain" description="Mannose-6-phosphate isomerase type II C-terminal" evidence="1">
    <location>
        <begin position="8"/>
        <end position="110"/>
    </location>
</feature>
<comment type="caution">
    <text evidence="2">The sequence shown here is derived from an EMBL/GenBank/DDBJ whole genome shotgun (WGS) entry which is preliminary data.</text>
</comment>
<dbReference type="RefSeq" id="WP_250055090.1">
    <property type="nucleotide sequence ID" value="NZ_JAMJPH010000023.1"/>
</dbReference>
<dbReference type="InterPro" id="IPR011051">
    <property type="entry name" value="RmlC_Cupin_sf"/>
</dbReference>
<dbReference type="GO" id="GO:0005976">
    <property type="term" value="P:polysaccharide metabolic process"/>
    <property type="evidence" value="ECO:0007669"/>
    <property type="project" value="InterPro"/>
</dbReference>
<dbReference type="InterPro" id="IPR001538">
    <property type="entry name" value="Man6P_isomerase-2_C"/>
</dbReference>
<evidence type="ECO:0000313" key="3">
    <source>
        <dbReference type="Proteomes" id="UP001139485"/>
    </source>
</evidence>
<name>A0A9X2D9J4_9ACTN</name>
<evidence type="ECO:0000313" key="2">
    <source>
        <dbReference type="EMBL" id="MCM0621853.1"/>
    </source>
</evidence>
<dbReference type="AlphaFoldDB" id="A0A9X2D9J4"/>
<reference evidence="2" key="1">
    <citation type="submission" date="2022-05" db="EMBL/GenBank/DDBJ databases">
        <authorList>
            <person name="Tuo L."/>
        </authorList>
    </citation>
    <scope>NUCLEOTIDE SEQUENCE</scope>
    <source>
        <strain evidence="2">BSK12Z-4</strain>
    </source>
</reference>
<dbReference type="InterPro" id="IPR051161">
    <property type="entry name" value="Mannose-6P_isomerase_type2"/>
</dbReference>
<dbReference type="InterPro" id="IPR014710">
    <property type="entry name" value="RmlC-like_jellyroll"/>
</dbReference>
<dbReference type="EMBL" id="JAMOIL010000023">
    <property type="protein sequence ID" value="MCM0621853.1"/>
    <property type="molecule type" value="Genomic_DNA"/>
</dbReference>
<dbReference type="Proteomes" id="UP001139485">
    <property type="component" value="Unassembled WGS sequence"/>
</dbReference>
<dbReference type="Pfam" id="PF01050">
    <property type="entry name" value="MannoseP_isomer"/>
    <property type="match status" value="1"/>
</dbReference>
<organism evidence="2 3">
    <name type="scientific">Nocardioides bruguierae</name>
    <dbReference type="NCBI Taxonomy" id="2945102"/>
    <lineage>
        <taxon>Bacteria</taxon>
        <taxon>Bacillati</taxon>
        <taxon>Actinomycetota</taxon>
        <taxon>Actinomycetes</taxon>
        <taxon>Propionibacteriales</taxon>
        <taxon>Nocardioidaceae</taxon>
        <taxon>Nocardioides</taxon>
    </lineage>
</organism>
<proteinExistence type="predicted"/>
<dbReference type="SUPFAM" id="SSF51182">
    <property type="entry name" value="RmlC-like cupins"/>
    <property type="match status" value="1"/>
</dbReference>
<dbReference type="Gene3D" id="2.60.120.10">
    <property type="entry name" value="Jelly Rolls"/>
    <property type="match status" value="1"/>
</dbReference>
<dbReference type="GO" id="GO:0004475">
    <property type="term" value="F:mannose-1-phosphate guanylyltransferase (GTP) activity"/>
    <property type="evidence" value="ECO:0007669"/>
    <property type="project" value="TreeGrafter"/>
</dbReference>
<sequence>MIGEFDVRPWGTWHVLDEGDGFKIKRIEVNPGQRLSYQTHDHRAEVWTIAAGTCTAIVDGEEVIVRTGESITVDILQPHRITNMHDELLVVIETQLGSYLGEDDICRLQDDYGRGSETIASGAVLDRP</sequence>
<evidence type="ECO:0000259" key="1">
    <source>
        <dbReference type="Pfam" id="PF01050"/>
    </source>
</evidence>
<keyword evidence="3" id="KW-1185">Reference proteome</keyword>
<dbReference type="GO" id="GO:0009298">
    <property type="term" value="P:GDP-mannose biosynthetic process"/>
    <property type="evidence" value="ECO:0007669"/>
    <property type="project" value="TreeGrafter"/>
</dbReference>
<gene>
    <name evidence="2" type="ORF">M8330_16300</name>
</gene>
<keyword evidence="2" id="KW-0413">Isomerase</keyword>
<protein>
    <submittedName>
        <fullName evidence="2">Phosphomannose isomerase type II C-terminal cupin domain</fullName>
    </submittedName>
</protein>
<accession>A0A9X2D9J4</accession>
<dbReference type="PANTHER" id="PTHR46390:SF1">
    <property type="entry name" value="MANNOSE-1-PHOSPHATE GUANYLYLTRANSFERASE"/>
    <property type="match status" value="1"/>
</dbReference>
<dbReference type="GO" id="GO:0016853">
    <property type="term" value="F:isomerase activity"/>
    <property type="evidence" value="ECO:0007669"/>
    <property type="project" value="UniProtKB-KW"/>
</dbReference>